<evidence type="ECO:0000256" key="10">
    <source>
        <dbReference type="SAM" id="SignalP"/>
    </source>
</evidence>
<dbReference type="SUPFAM" id="SSF48695">
    <property type="entry name" value="Multiheme cytochromes"/>
    <property type="match status" value="1"/>
</dbReference>
<comment type="function">
    <text evidence="1">The reaction center of purple bacteria contains a tightly bound cytochrome molecule which re-reduces the photo oxidized primary electron donor.</text>
</comment>
<evidence type="ECO:0000313" key="11">
    <source>
        <dbReference type="EMBL" id="MET3731295.1"/>
    </source>
</evidence>
<dbReference type="Gene3D" id="1.10.468.10">
    <property type="entry name" value="Photosynthetic Reaction Center, subunit C, domain 2"/>
    <property type="match status" value="1"/>
</dbReference>
<evidence type="ECO:0000313" key="12">
    <source>
        <dbReference type="Proteomes" id="UP001549146"/>
    </source>
</evidence>
<keyword evidence="12" id="KW-1185">Reference proteome</keyword>
<comment type="caution">
    <text evidence="11">The sequence shown here is derived from an EMBL/GenBank/DDBJ whole genome shotgun (WGS) entry which is preliminary data.</text>
</comment>
<accession>A0ABV2LRU0</accession>
<dbReference type="Pfam" id="PF02276">
    <property type="entry name" value="CytoC_RC"/>
    <property type="match status" value="1"/>
</dbReference>
<evidence type="ECO:0000256" key="6">
    <source>
        <dbReference type="ARBA" id="ARBA00022723"/>
    </source>
</evidence>
<protein>
    <recommendedName>
        <fullName evidence="2">Photosynthetic reaction center cytochrome c subunit</fullName>
    </recommendedName>
</protein>
<reference evidence="11 12" key="1">
    <citation type="submission" date="2024-06" db="EMBL/GenBank/DDBJ databases">
        <title>Genomic Encyclopedia of Type Strains, Phase IV (KMG-IV): sequencing the most valuable type-strain genomes for metagenomic binning, comparative biology and taxonomic classification.</title>
        <authorList>
            <person name="Goeker M."/>
        </authorList>
    </citation>
    <scope>NUCLEOTIDE SEQUENCE [LARGE SCALE GENOMIC DNA]</scope>
    <source>
        <strain evidence="11 12">DSM 29388</strain>
    </source>
</reference>
<keyword evidence="3" id="KW-0813">Transport</keyword>
<proteinExistence type="predicted"/>
<evidence type="ECO:0000256" key="9">
    <source>
        <dbReference type="SAM" id="MobiDB-lite"/>
    </source>
</evidence>
<evidence type="ECO:0000256" key="5">
    <source>
        <dbReference type="ARBA" id="ARBA00022617"/>
    </source>
</evidence>
<dbReference type="InterPro" id="IPR023119">
    <property type="entry name" value="Multihaem_cyt_PRC_cyt_su-like"/>
</dbReference>
<evidence type="ECO:0000256" key="4">
    <source>
        <dbReference type="ARBA" id="ARBA00022531"/>
    </source>
</evidence>
<feature type="region of interest" description="Disordered" evidence="9">
    <location>
        <begin position="127"/>
        <end position="148"/>
    </location>
</feature>
<evidence type="ECO:0000256" key="3">
    <source>
        <dbReference type="ARBA" id="ARBA00022448"/>
    </source>
</evidence>
<evidence type="ECO:0000256" key="8">
    <source>
        <dbReference type="ARBA" id="ARBA00023004"/>
    </source>
</evidence>
<keyword evidence="8" id="KW-0408">Iron</keyword>
<dbReference type="Proteomes" id="UP001549146">
    <property type="component" value="Unassembled WGS sequence"/>
</dbReference>
<feature type="signal peptide" evidence="10">
    <location>
        <begin position="1"/>
        <end position="22"/>
    </location>
</feature>
<keyword evidence="10" id="KW-0732">Signal</keyword>
<sequence>MKKNFSLLALIAGISMILFSFGKNDLDKGVEIKKNPNFSNLKILPKDISDDDLKGVMRDFNAALGVKCSYCHAPGADGKMDFASDANEIKNVARDMMQMTKGINKKYFDEKDPQNFQVNCMTCHNGNANPNKKESVEPVPAIGVQNTK</sequence>
<evidence type="ECO:0000256" key="1">
    <source>
        <dbReference type="ARBA" id="ARBA00003196"/>
    </source>
</evidence>
<dbReference type="InterPro" id="IPR036280">
    <property type="entry name" value="Multihaem_cyt_sf"/>
</dbReference>
<organism evidence="11 12">
    <name type="scientific">Moheibacter stercoris</name>
    <dbReference type="NCBI Taxonomy" id="1628251"/>
    <lineage>
        <taxon>Bacteria</taxon>
        <taxon>Pseudomonadati</taxon>
        <taxon>Bacteroidota</taxon>
        <taxon>Flavobacteriia</taxon>
        <taxon>Flavobacteriales</taxon>
        <taxon>Weeksellaceae</taxon>
        <taxon>Moheibacter</taxon>
    </lineage>
</organism>
<dbReference type="NCBIfam" id="NF033196">
    <property type="entry name" value="c_type_nonphoto"/>
    <property type="match status" value="1"/>
</dbReference>
<name>A0ABV2LRU0_9FLAO</name>
<keyword evidence="5" id="KW-0349">Heme</keyword>
<evidence type="ECO:0000256" key="7">
    <source>
        <dbReference type="ARBA" id="ARBA00022982"/>
    </source>
</evidence>
<evidence type="ECO:0000256" key="2">
    <source>
        <dbReference type="ARBA" id="ARBA00015978"/>
    </source>
</evidence>
<keyword evidence="4" id="KW-0602">Photosynthesis</keyword>
<feature type="chain" id="PRO_5047340208" description="Photosynthetic reaction center cytochrome c subunit" evidence="10">
    <location>
        <begin position="23"/>
        <end position="148"/>
    </location>
</feature>
<keyword evidence="6" id="KW-0479">Metal-binding</keyword>
<dbReference type="EMBL" id="JBEPMO010000003">
    <property type="protein sequence ID" value="MET3731295.1"/>
    <property type="molecule type" value="Genomic_DNA"/>
</dbReference>
<keyword evidence="7" id="KW-0249">Electron transport</keyword>
<gene>
    <name evidence="11" type="ORF">ABID46_000862</name>
</gene>
<dbReference type="RefSeq" id="WP_354507416.1">
    <property type="nucleotide sequence ID" value="NZ_JBEPMO010000003.1"/>
</dbReference>
<dbReference type="InterPro" id="IPR003158">
    <property type="entry name" value="Photosyn_RC_cyt_c-su"/>
</dbReference>